<comment type="caution">
    <text evidence="2">The sequence shown here is derived from an EMBL/GenBank/DDBJ whole genome shotgun (WGS) entry which is preliminary data.</text>
</comment>
<dbReference type="NCBIfam" id="TIGR04088">
    <property type="entry name" value="cognate_SipW"/>
    <property type="match status" value="1"/>
</dbReference>
<organism evidence="2 3">
    <name type="scientific">candidate division WWE3 bacterium RIFOXYD1_FULL_39_9</name>
    <dbReference type="NCBI Taxonomy" id="1802649"/>
    <lineage>
        <taxon>Bacteria</taxon>
        <taxon>Katanobacteria</taxon>
    </lineage>
</organism>
<keyword evidence="1" id="KW-0732">Signal</keyword>
<feature type="signal peptide" evidence="1">
    <location>
        <begin position="1"/>
        <end position="21"/>
    </location>
</feature>
<evidence type="ECO:0000256" key="1">
    <source>
        <dbReference type="SAM" id="SignalP"/>
    </source>
</evidence>
<dbReference type="InterPro" id="IPR022121">
    <property type="entry name" value="Peptidase_M73_camelysin"/>
</dbReference>
<gene>
    <name evidence="2" type="ORF">A2619_05665</name>
</gene>
<proteinExistence type="predicted"/>
<dbReference type="Proteomes" id="UP000176815">
    <property type="component" value="Unassembled WGS sequence"/>
</dbReference>
<evidence type="ECO:0008006" key="4">
    <source>
        <dbReference type="Google" id="ProtNLM"/>
    </source>
</evidence>
<dbReference type="InterPro" id="IPR023833">
    <property type="entry name" value="Signal_pept_SipW-depend-type"/>
</dbReference>
<protein>
    <recommendedName>
        <fullName evidence="4">SipW-cognate class signal peptide</fullName>
    </recommendedName>
</protein>
<evidence type="ECO:0000313" key="3">
    <source>
        <dbReference type="Proteomes" id="UP000176815"/>
    </source>
</evidence>
<feature type="chain" id="PRO_5009515258" description="SipW-cognate class signal peptide" evidence="1">
    <location>
        <begin position="22"/>
        <end position="463"/>
    </location>
</feature>
<accession>A0A1F4X9R5</accession>
<dbReference type="Pfam" id="PF12389">
    <property type="entry name" value="Peptidase_M73"/>
    <property type="match status" value="1"/>
</dbReference>
<evidence type="ECO:0000313" key="2">
    <source>
        <dbReference type="EMBL" id="OGC78271.1"/>
    </source>
</evidence>
<dbReference type="AlphaFoldDB" id="A0A1F4X9R5"/>
<dbReference type="Gene3D" id="2.60.120.260">
    <property type="entry name" value="Galactose-binding domain-like"/>
    <property type="match status" value="1"/>
</dbReference>
<name>A0A1F4X9R5_UNCKA</name>
<reference evidence="2 3" key="1">
    <citation type="journal article" date="2016" name="Nat. Commun.">
        <title>Thousands of microbial genomes shed light on interconnected biogeochemical processes in an aquifer system.</title>
        <authorList>
            <person name="Anantharaman K."/>
            <person name="Brown C.T."/>
            <person name="Hug L.A."/>
            <person name="Sharon I."/>
            <person name="Castelle C.J."/>
            <person name="Probst A.J."/>
            <person name="Thomas B.C."/>
            <person name="Singh A."/>
            <person name="Wilkins M.J."/>
            <person name="Karaoz U."/>
            <person name="Brodie E.L."/>
            <person name="Williams K.H."/>
            <person name="Hubbard S.S."/>
            <person name="Banfield J.F."/>
        </authorList>
    </citation>
    <scope>NUCLEOTIDE SEQUENCE [LARGE SCALE GENOMIC DNA]</scope>
</reference>
<dbReference type="EMBL" id="MEWG01000004">
    <property type="protein sequence ID" value="OGC78271.1"/>
    <property type="molecule type" value="Genomic_DNA"/>
</dbReference>
<sequence length="463" mass="50429">MKLSKKLIGSLAIVAVTAALAVGGTISYFSDTETSEGNTFTAGAVDLTVDSVGHYNGLICVGNKWQSCEAPNLETNLVDNGSFETPLVTATQNWQIFNSGTGWDIDWANDSQLVYQGRNRPEPALQEYHSGVLGDAKHGDQYTELDSDWFGPNDSLNGEPALIKISQDINTVAGMQYQLSYWFSPRPDTAAGNNEMKVYVNGDLVGTNGGAGGASIVWTQFTYIFTAEGGTTKIEFVGGGTDDSLGIFLDDVRVHEMLCEESEEYTEACYSTWGLTDLGATNQFFNFGDIKPGDEGENTISLHVNSNDAYGCMVFSGLVDDENSINEPESEVDQTATGELSKNIYMYAWADDGDNIFDENEVPFFEGLLANDVDGTIIPLTTIGNPIAGGETRYVGLSWCAGTMGFDEENRVFTCDGESMGNDTQTDKMLFDVSFYVEQARHNEEFTCDVLRTDQETVVTDLE</sequence>